<dbReference type="SMART" id="SM00903">
    <property type="entry name" value="Flavin_Reduct"/>
    <property type="match status" value="1"/>
</dbReference>
<dbReference type="EMBL" id="SLWS01000003">
    <property type="protein sequence ID" value="TCO60573.1"/>
    <property type="molecule type" value="Genomic_DNA"/>
</dbReference>
<dbReference type="InterPro" id="IPR002563">
    <property type="entry name" value="Flavin_Rdtase-like_dom"/>
</dbReference>
<dbReference type="Pfam" id="PF01613">
    <property type="entry name" value="Flavin_Reduct"/>
    <property type="match status" value="1"/>
</dbReference>
<feature type="domain" description="Flavin reductase like" evidence="2">
    <location>
        <begin position="16"/>
        <end position="161"/>
    </location>
</feature>
<dbReference type="RefSeq" id="WP_132115664.1">
    <property type="nucleotide sequence ID" value="NZ_SLWS01000003.1"/>
</dbReference>
<dbReference type="AlphaFoldDB" id="A0A4R2JKL2"/>
<proteinExistence type="predicted"/>
<dbReference type="GO" id="GO:0042602">
    <property type="term" value="F:riboflavin reductase (NADPH) activity"/>
    <property type="evidence" value="ECO:0007669"/>
    <property type="project" value="TreeGrafter"/>
</dbReference>
<dbReference type="SUPFAM" id="SSF50475">
    <property type="entry name" value="FMN-binding split barrel"/>
    <property type="match status" value="1"/>
</dbReference>
<dbReference type="OrthoDB" id="3677205at2"/>
<dbReference type="Proteomes" id="UP000295680">
    <property type="component" value="Unassembled WGS sequence"/>
</dbReference>
<dbReference type="PANTHER" id="PTHR30466:SF1">
    <property type="entry name" value="FMN REDUCTASE (NADH) RUTF"/>
    <property type="match status" value="1"/>
</dbReference>
<dbReference type="InterPro" id="IPR012349">
    <property type="entry name" value="Split_barrel_FMN-bd"/>
</dbReference>
<keyword evidence="4" id="KW-1185">Reference proteome</keyword>
<dbReference type="Gene3D" id="2.30.110.10">
    <property type="entry name" value="Electron Transport, Fmn-binding Protein, Chain A"/>
    <property type="match status" value="1"/>
</dbReference>
<organism evidence="3 4">
    <name type="scientific">Actinocrispum wychmicini</name>
    <dbReference type="NCBI Taxonomy" id="1213861"/>
    <lineage>
        <taxon>Bacteria</taxon>
        <taxon>Bacillati</taxon>
        <taxon>Actinomycetota</taxon>
        <taxon>Actinomycetes</taxon>
        <taxon>Pseudonocardiales</taxon>
        <taxon>Pseudonocardiaceae</taxon>
        <taxon>Actinocrispum</taxon>
    </lineage>
</organism>
<evidence type="ECO:0000256" key="1">
    <source>
        <dbReference type="ARBA" id="ARBA00023002"/>
    </source>
</evidence>
<evidence type="ECO:0000259" key="2">
    <source>
        <dbReference type="SMART" id="SM00903"/>
    </source>
</evidence>
<keyword evidence="1" id="KW-0560">Oxidoreductase</keyword>
<dbReference type="PANTHER" id="PTHR30466">
    <property type="entry name" value="FLAVIN REDUCTASE"/>
    <property type="match status" value="1"/>
</dbReference>
<accession>A0A4R2JKL2</accession>
<comment type="caution">
    <text evidence="3">The sequence shown here is derived from an EMBL/GenBank/DDBJ whole genome shotgun (WGS) entry which is preliminary data.</text>
</comment>
<dbReference type="InterPro" id="IPR050268">
    <property type="entry name" value="NADH-dep_flavin_reductase"/>
</dbReference>
<protein>
    <submittedName>
        <fullName evidence="3">Flavin reductase (DIM6/NTAB) family NADH-FMN oxidoreductase RutF</fullName>
    </submittedName>
</protein>
<gene>
    <name evidence="3" type="ORF">EV192_103148</name>
</gene>
<name>A0A4R2JKL2_9PSEU</name>
<reference evidence="3 4" key="1">
    <citation type="submission" date="2019-03" db="EMBL/GenBank/DDBJ databases">
        <title>Genomic Encyclopedia of Type Strains, Phase IV (KMG-IV): sequencing the most valuable type-strain genomes for metagenomic binning, comparative biology and taxonomic classification.</title>
        <authorList>
            <person name="Goeker M."/>
        </authorList>
    </citation>
    <scope>NUCLEOTIDE SEQUENCE [LARGE SCALE GENOMIC DNA]</scope>
    <source>
        <strain evidence="3 4">DSM 45934</strain>
    </source>
</reference>
<sequence>MTAAEQIAPDTFRSALTHIPTGVMVVTTQSPTGHQARTANSFTSVSLQPPLVSICFSDKSPFTVALCSSGLWGVSVLAADQQDLSVHFAHRMSTKDLGGVPHTIGPATGAALLTNCVATLECRSVATQPAGDHTLVIGEVLALRTSRDSTPLVFYRGGYHTVT</sequence>
<evidence type="ECO:0000313" key="4">
    <source>
        <dbReference type="Proteomes" id="UP000295680"/>
    </source>
</evidence>
<dbReference type="GO" id="GO:0010181">
    <property type="term" value="F:FMN binding"/>
    <property type="evidence" value="ECO:0007669"/>
    <property type="project" value="InterPro"/>
</dbReference>
<evidence type="ECO:0000313" key="3">
    <source>
        <dbReference type="EMBL" id="TCO60573.1"/>
    </source>
</evidence>